<dbReference type="AlphaFoldDB" id="A0A1A9Z3F9"/>
<reference evidence="2" key="1">
    <citation type="submission" date="2014-03" db="EMBL/GenBank/DDBJ databases">
        <authorList>
            <person name="Aksoy S."/>
            <person name="Warren W."/>
            <person name="Wilson R.K."/>
        </authorList>
    </citation>
    <scope>NUCLEOTIDE SEQUENCE [LARGE SCALE GENOMIC DNA]</scope>
    <source>
        <strain evidence="2">IAEA</strain>
    </source>
</reference>
<dbReference type="EnsemblMetazoa" id="GPAI002733-RA">
    <property type="protein sequence ID" value="GPAI002733-PA"/>
    <property type="gene ID" value="GPAI002733"/>
</dbReference>
<accession>A0A1A9Z3F9</accession>
<dbReference type="Proteomes" id="UP000092445">
    <property type="component" value="Unassembled WGS sequence"/>
</dbReference>
<proteinExistence type="predicted"/>
<protein>
    <submittedName>
        <fullName evidence="1">Uncharacterized protein</fullName>
    </submittedName>
</protein>
<organism evidence="1 2">
    <name type="scientific">Glossina pallidipes</name>
    <name type="common">Tsetse fly</name>
    <dbReference type="NCBI Taxonomy" id="7398"/>
    <lineage>
        <taxon>Eukaryota</taxon>
        <taxon>Metazoa</taxon>
        <taxon>Ecdysozoa</taxon>
        <taxon>Arthropoda</taxon>
        <taxon>Hexapoda</taxon>
        <taxon>Insecta</taxon>
        <taxon>Pterygota</taxon>
        <taxon>Neoptera</taxon>
        <taxon>Endopterygota</taxon>
        <taxon>Diptera</taxon>
        <taxon>Brachycera</taxon>
        <taxon>Muscomorpha</taxon>
        <taxon>Hippoboscoidea</taxon>
        <taxon>Glossinidae</taxon>
        <taxon>Glossina</taxon>
    </lineage>
</organism>
<sequence length="131" mass="15369">MVNGTRTSENKWDDVLKMPEGFYCHTWHVSKLEFQFTISDLVLREISNENQWIFQFSDEMRNMLRQSGSLWSKRSMPNATACERKRMKVSIVSQTLNFSFTPRPHSIASICLKSYTEEQKTFVDFLNSSQA</sequence>
<keyword evidence="2" id="KW-1185">Reference proteome</keyword>
<dbReference type="VEuPathDB" id="VectorBase:GPAI002733"/>
<evidence type="ECO:0000313" key="1">
    <source>
        <dbReference type="EnsemblMetazoa" id="GPAI002733-PA"/>
    </source>
</evidence>
<evidence type="ECO:0000313" key="2">
    <source>
        <dbReference type="Proteomes" id="UP000092445"/>
    </source>
</evidence>
<name>A0A1A9Z3F9_GLOPL</name>
<reference evidence="1" key="2">
    <citation type="submission" date="2020-05" db="UniProtKB">
        <authorList>
            <consortium name="EnsemblMetazoa"/>
        </authorList>
    </citation>
    <scope>IDENTIFICATION</scope>
    <source>
        <strain evidence="1">IAEA</strain>
    </source>
</reference>